<dbReference type="InterPro" id="IPR036263">
    <property type="entry name" value="Chorismate_II_sf"/>
</dbReference>
<organism evidence="2 3">
    <name type="scientific">Streptomyces kunmingensis</name>
    <dbReference type="NCBI Taxonomy" id="68225"/>
    <lineage>
        <taxon>Bacteria</taxon>
        <taxon>Bacillati</taxon>
        <taxon>Actinomycetota</taxon>
        <taxon>Actinomycetes</taxon>
        <taxon>Kitasatosporales</taxon>
        <taxon>Streptomycetaceae</taxon>
        <taxon>Streptomyces</taxon>
    </lineage>
</organism>
<dbReference type="SMART" id="SM00830">
    <property type="entry name" value="CM_2"/>
    <property type="match status" value="1"/>
</dbReference>
<dbReference type="GO" id="GO:0004106">
    <property type="term" value="F:chorismate mutase activity"/>
    <property type="evidence" value="ECO:0007669"/>
    <property type="project" value="UniProtKB-EC"/>
</dbReference>
<dbReference type="EC" id="5.4.99.5" evidence="2"/>
<comment type="caution">
    <text evidence="2">The sequence shown here is derived from an EMBL/GenBank/DDBJ whole genome shotgun (WGS) entry which is preliminary data.</text>
</comment>
<dbReference type="Pfam" id="PF01817">
    <property type="entry name" value="CM_2"/>
    <property type="match status" value="1"/>
</dbReference>
<dbReference type="NCBIfam" id="NF005894">
    <property type="entry name" value="PRK07857.1"/>
    <property type="match status" value="1"/>
</dbReference>
<accession>A0ABU6CNE5</accession>
<dbReference type="Proteomes" id="UP001352223">
    <property type="component" value="Unassembled WGS sequence"/>
</dbReference>
<gene>
    <name evidence="2" type="ORF">OKJ48_39025</name>
</gene>
<keyword evidence="2" id="KW-0413">Isomerase</keyword>
<proteinExistence type="predicted"/>
<name>A0ABU6CNE5_9ACTN</name>
<dbReference type="InterPro" id="IPR002701">
    <property type="entry name" value="CM_II_prokaryot"/>
</dbReference>
<dbReference type="SUPFAM" id="SSF48600">
    <property type="entry name" value="Chorismate mutase II"/>
    <property type="match status" value="1"/>
</dbReference>
<evidence type="ECO:0000259" key="1">
    <source>
        <dbReference type="PROSITE" id="PS51168"/>
    </source>
</evidence>
<feature type="domain" description="Chorismate mutase" evidence="1">
    <location>
        <begin position="9"/>
        <end position="103"/>
    </location>
</feature>
<dbReference type="PROSITE" id="PS51168">
    <property type="entry name" value="CHORISMATE_MUT_2"/>
    <property type="match status" value="1"/>
</dbReference>
<evidence type="ECO:0000313" key="3">
    <source>
        <dbReference type="Proteomes" id="UP001352223"/>
    </source>
</evidence>
<dbReference type="InterPro" id="IPR010958">
    <property type="entry name" value="Chorismate_mutase_highGC-bac"/>
</dbReference>
<dbReference type="EMBL" id="JAOZYB010000352">
    <property type="protein sequence ID" value="MEB3966177.1"/>
    <property type="molecule type" value="Genomic_DNA"/>
</dbReference>
<keyword evidence="3" id="KW-1185">Reference proteome</keyword>
<dbReference type="InterPro" id="IPR036979">
    <property type="entry name" value="CM_dom_sf"/>
</dbReference>
<dbReference type="RefSeq" id="WP_324775191.1">
    <property type="nucleotide sequence ID" value="NZ_BAAATS010000017.1"/>
</dbReference>
<sequence length="103" mass="11065">MTSQESTAVDSAVDIKKAREEIDALDLQILELIKRRRDVSHEIQRQRMSEGGTRTVLSRENVILALYAAELGAGGTTLALNILGLCRGRTPGSEAGDGARADS</sequence>
<reference evidence="2 3" key="1">
    <citation type="submission" date="2022-10" db="EMBL/GenBank/DDBJ databases">
        <authorList>
            <person name="Xie J."/>
            <person name="Shen N."/>
        </authorList>
    </citation>
    <scope>NUCLEOTIDE SEQUENCE [LARGE SCALE GENOMIC DNA]</scope>
    <source>
        <strain evidence="2 3">DSM 41681</strain>
    </source>
</reference>
<dbReference type="Gene3D" id="1.20.59.10">
    <property type="entry name" value="Chorismate mutase"/>
    <property type="match status" value="1"/>
</dbReference>
<evidence type="ECO:0000313" key="2">
    <source>
        <dbReference type="EMBL" id="MEB3966177.1"/>
    </source>
</evidence>
<protein>
    <submittedName>
        <fullName evidence="2">Chorismate mutase</fullName>
        <ecNumber evidence="2">5.4.99.5</ecNumber>
    </submittedName>
</protein>
<dbReference type="NCBIfam" id="TIGR01808">
    <property type="entry name" value="CM_M_hiGC-arch"/>
    <property type="match status" value="1"/>
</dbReference>